<accession>A0A1X7VKL3</accession>
<evidence type="ECO:0000313" key="1">
    <source>
        <dbReference type="EnsemblMetazoa" id="Aqu2.1.40459_001"/>
    </source>
</evidence>
<dbReference type="InParanoid" id="A0A1X7VKL3"/>
<sequence>MLQLPAVTGPPGILGLQAGLDDEASFLNFQNWLKQLVLSHSRDSVVELGKGTEIPRLIHKLSQENHSAIGVLSHLFVLQRQILEHGVDTHSAGIYFSVEGSGVASLSMIHKSLGPFLSDSY</sequence>
<organism evidence="1">
    <name type="scientific">Amphimedon queenslandica</name>
    <name type="common">Sponge</name>
    <dbReference type="NCBI Taxonomy" id="400682"/>
    <lineage>
        <taxon>Eukaryota</taxon>
        <taxon>Metazoa</taxon>
        <taxon>Porifera</taxon>
        <taxon>Demospongiae</taxon>
        <taxon>Heteroscleromorpha</taxon>
        <taxon>Haplosclerida</taxon>
        <taxon>Niphatidae</taxon>
        <taxon>Amphimedon</taxon>
    </lineage>
</organism>
<dbReference type="AlphaFoldDB" id="A0A1X7VKL3"/>
<protein>
    <submittedName>
        <fullName evidence="1">Uncharacterized protein</fullName>
    </submittedName>
</protein>
<proteinExistence type="predicted"/>
<name>A0A1X7VKL3_AMPQE</name>
<reference evidence="1" key="1">
    <citation type="submission" date="2017-05" db="UniProtKB">
        <authorList>
            <consortium name="EnsemblMetazoa"/>
        </authorList>
    </citation>
    <scope>IDENTIFICATION</scope>
</reference>
<dbReference type="EnsemblMetazoa" id="Aqu2.1.40459_001">
    <property type="protein sequence ID" value="Aqu2.1.40459_001"/>
    <property type="gene ID" value="Aqu2.1.40459"/>
</dbReference>